<proteinExistence type="predicted"/>
<dbReference type="InterPro" id="IPR050229">
    <property type="entry name" value="GlpE_sulfurtransferase"/>
</dbReference>
<feature type="chain" id="PRO_5047034623" evidence="1">
    <location>
        <begin position="23"/>
        <end position="249"/>
    </location>
</feature>
<evidence type="ECO:0000313" key="4">
    <source>
        <dbReference type="Proteomes" id="UP000663651"/>
    </source>
</evidence>
<dbReference type="PROSITE" id="PS50206">
    <property type="entry name" value="RHODANESE_3"/>
    <property type="match status" value="2"/>
</dbReference>
<dbReference type="CDD" id="cd00158">
    <property type="entry name" value="RHOD"/>
    <property type="match status" value="2"/>
</dbReference>
<protein>
    <submittedName>
        <fullName evidence="3">Sulfurtransferase</fullName>
    </submittedName>
</protein>
<dbReference type="Gene3D" id="3.40.250.10">
    <property type="entry name" value="Rhodanese-like domain"/>
    <property type="match status" value="2"/>
</dbReference>
<reference evidence="3 4" key="1">
    <citation type="submission" date="2021-03" db="EMBL/GenBank/DDBJ databases">
        <title>Geobacter metallireducens gen. nov. sp. nov., a microorganism capable of coupling the complete oxidation of organic compounds to the reduction of iron and other metals.</title>
        <authorList>
            <person name="Li Y."/>
        </authorList>
    </citation>
    <scope>NUCLEOTIDE SEQUENCE [LARGE SCALE GENOMIC DNA]</scope>
    <source>
        <strain evidence="3 4">Jerry-YX</strain>
    </source>
</reference>
<dbReference type="PANTHER" id="PTHR43031">
    <property type="entry name" value="FAD-DEPENDENT OXIDOREDUCTASE"/>
    <property type="match status" value="1"/>
</dbReference>
<dbReference type="Proteomes" id="UP000663651">
    <property type="component" value="Chromosome"/>
</dbReference>
<sequence length="249" mass="27171">MKLRNLVFVVMLLCCFAGSALAAQPQAQEYSVITTEELKNMLDAGKINPLIFDARTPEEYEEVHIKGAISLPISKLERDPALLQGDLARPLVFYCNGVKCGKSKKAAKLAAGLGYQHVLVYSEGMPVWEEKGLPIYAGPNYEAKIETKRLDPATLKTLLESGAGTFQLVDVRDKNEYDEGHIPGAINIPAAAFAAGSKVLDKEKKIIVYCNSGGRSYNAYRKLMKLGYGDINQALLADWKAAGFPASKL</sequence>
<evidence type="ECO:0000259" key="2">
    <source>
        <dbReference type="PROSITE" id="PS50206"/>
    </source>
</evidence>
<accession>A0ABX7Q3E8</accession>
<dbReference type="InterPro" id="IPR001763">
    <property type="entry name" value="Rhodanese-like_dom"/>
</dbReference>
<feature type="domain" description="Rhodanese" evidence="2">
    <location>
        <begin position="162"/>
        <end position="248"/>
    </location>
</feature>
<dbReference type="SMART" id="SM00450">
    <property type="entry name" value="RHOD"/>
    <property type="match status" value="2"/>
</dbReference>
<feature type="domain" description="Rhodanese" evidence="2">
    <location>
        <begin position="45"/>
        <end position="137"/>
    </location>
</feature>
<dbReference type="PROSITE" id="PS00380">
    <property type="entry name" value="RHODANESE_1"/>
    <property type="match status" value="1"/>
</dbReference>
<dbReference type="Pfam" id="PF00581">
    <property type="entry name" value="Rhodanese"/>
    <property type="match status" value="2"/>
</dbReference>
<dbReference type="EMBL" id="CP071382">
    <property type="protein sequence ID" value="QSV45957.1"/>
    <property type="molecule type" value="Genomic_DNA"/>
</dbReference>
<evidence type="ECO:0000256" key="1">
    <source>
        <dbReference type="SAM" id="SignalP"/>
    </source>
</evidence>
<gene>
    <name evidence="3" type="ORF">JZM60_01275</name>
</gene>
<dbReference type="PANTHER" id="PTHR43031:SF1">
    <property type="entry name" value="PYRIDINE NUCLEOTIDE-DISULPHIDE OXIDOREDUCTASE"/>
    <property type="match status" value="1"/>
</dbReference>
<dbReference type="InterPro" id="IPR036873">
    <property type="entry name" value="Rhodanese-like_dom_sf"/>
</dbReference>
<dbReference type="InterPro" id="IPR001307">
    <property type="entry name" value="Thiosulphate_STrfase_CS"/>
</dbReference>
<feature type="signal peptide" evidence="1">
    <location>
        <begin position="1"/>
        <end position="22"/>
    </location>
</feature>
<keyword evidence="1" id="KW-0732">Signal</keyword>
<keyword evidence="4" id="KW-1185">Reference proteome</keyword>
<dbReference type="SUPFAM" id="SSF52821">
    <property type="entry name" value="Rhodanese/Cell cycle control phosphatase"/>
    <property type="match status" value="2"/>
</dbReference>
<name>A0ABX7Q3E8_9BACT</name>
<organism evidence="3 4">
    <name type="scientific">Geobacter benzoatilyticus</name>
    <dbReference type="NCBI Taxonomy" id="2815309"/>
    <lineage>
        <taxon>Bacteria</taxon>
        <taxon>Pseudomonadati</taxon>
        <taxon>Thermodesulfobacteriota</taxon>
        <taxon>Desulfuromonadia</taxon>
        <taxon>Geobacterales</taxon>
        <taxon>Geobacteraceae</taxon>
        <taxon>Geobacter</taxon>
    </lineage>
</organism>
<dbReference type="RefSeq" id="WP_207163746.1">
    <property type="nucleotide sequence ID" value="NZ_CP071382.1"/>
</dbReference>
<evidence type="ECO:0000313" key="3">
    <source>
        <dbReference type="EMBL" id="QSV45957.1"/>
    </source>
</evidence>